<proteinExistence type="inferred from homology"/>
<dbReference type="Gene3D" id="1.10.150.900">
    <property type="match status" value="1"/>
</dbReference>
<feature type="active site" evidence="9">
    <location>
        <position position="95"/>
    </location>
</feature>
<evidence type="ECO:0000313" key="13">
    <source>
        <dbReference type="Proteomes" id="UP000243686"/>
    </source>
</evidence>
<evidence type="ECO:0000256" key="1">
    <source>
        <dbReference type="ARBA" id="ARBA00004496"/>
    </source>
</evidence>
<dbReference type="EC" id="3.5.1.14" evidence="3"/>
<dbReference type="PANTHER" id="PTHR45892:SF1">
    <property type="entry name" value="AMINOACYLASE-1"/>
    <property type="match status" value="1"/>
</dbReference>
<keyword evidence="4" id="KW-0963">Cytoplasm</keyword>
<evidence type="ECO:0000256" key="5">
    <source>
        <dbReference type="ARBA" id="ARBA00022723"/>
    </source>
</evidence>
<dbReference type="GO" id="GO:0006520">
    <property type="term" value="P:amino acid metabolic process"/>
    <property type="evidence" value="ECO:0007669"/>
    <property type="project" value="InterPro"/>
</dbReference>
<dbReference type="InterPro" id="IPR052083">
    <property type="entry name" value="Aminoacylase-1_M20A"/>
</dbReference>
<organism evidence="12 13">
    <name type="scientific">Opisthorchis viverrini</name>
    <name type="common">Southeast Asian liver fluke</name>
    <dbReference type="NCBI Taxonomy" id="6198"/>
    <lineage>
        <taxon>Eukaryota</taxon>
        <taxon>Metazoa</taxon>
        <taxon>Spiralia</taxon>
        <taxon>Lophotrochozoa</taxon>
        <taxon>Platyhelminthes</taxon>
        <taxon>Trematoda</taxon>
        <taxon>Digenea</taxon>
        <taxon>Opisthorchiida</taxon>
        <taxon>Opisthorchiata</taxon>
        <taxon>Opisthorchiidae</taxon>
        <taxon>Opisthorchis</taxon>
    </lineage>
</organism>
<sequence length="441" mass="49518">MDMTCCIPGCPKGNKMNEEELDALAVDNFRAYLRFPTVHPNPDYSAAVHWLRQQGESLGLTCFITELIPSNPILIMRWKGREPDLPAILLNSHMDVVPVKEENWTYPPFSGVLSEDGKIYGRGSQDMKCVGIHQLEAVRRLKNRGIAELRRTVFLSFVPDEELGGVRGMQPFIEGKHPLHPESPNEVQFTKLNIGLCLDEGIASPTDDYVAFYAERTQCWFNIRFKGVAGHGLTLLDGTAGEKLQLFLSRIMTFRAEEKARLDQSNGHLSLGDVTSVNLTMLGGGLQHNVLPTELSASFDVRLPPCMSFNTWKAKLDKWAEEVGGGVEFEFINVGFDSTGLSAEPDEKTDPYWSTLFRICKRFGVGLVKRVFPGGTDARFVRNFHTLPNSPKDTKPIPAIGFSPMRRTPVLLHDHDEYLSRDEFLLGCRVYTELLLELSEL</sequence>
<dbReference type="PIRSF" id="PIRSF036696">
    <property type="entry name" value="ACY-1"/>
    <property type="match status" value="1"/>
</dbReference>
<evidence type="ECO:0000256" key="9">
    <source>
        <dbReference type="PIRSR" id="PIRSR036696-1"/>
    </source>
</evidence>
<dbReference type="GO" id="GO:0046872">
    <property type="term" value="F:metal ion binding"/>
    <property type="evidence" value="ECO:0007669"/>
    <property type="project" value="UniProtKB-KW"/>
</dbReference>
<dbReference type="EMBL" id="KV907211">
    <property type="protein sequence ID" value="OON13673.1"/>
    <property type="molecule type" value="Genomic_DNA"/>
</dbReference>
<dbReference type="GO" id="GO:0005737">
    <property type="term" value="C:cytoplasm"/>
    <property type="evidence" value="ECO:0007669"/>
    <property type="project" value="UniProtKB-SubCell"/>
</dbReference>
<accession>A0A1S8WHA8</accession>
<comment type="subcellular location">
    <subcellularLocation>
        <location evidence="1">Cytoplasm</location>
    </subcellularLocation>
</comment>
<feature type="domain" description="Peptidase M20 dimerisation" evidence="11">
    <location>
        <begin position="213"/>
        <end position="324"/>
    </location>
</feature>
<evidence type="ECO:0000256" key="4">
    <source>
        <dbReference type="ARBA" id="ARBA00022490"/>
    </source>
</evidence>
<dbReference type="InterPro" id="IPR010159">
    <property type="entry name" value="N-acyl_aa_amidohydrolase"/>
</dbReference>
<keyword evidence="5 10" id="KW-0479">Metal-binding</keyword>
<dbReference type="PANTHER" id="PTHR45892">
    <property type="entry name" value="AMINOACYLASE-1"/>
    <property type="match status" value="1"/>
</dbReference>
<feature type="binding site" evidence="10">
    <location>
        <position position="93"/>
    </location>
    <ligand>
        <name>Zn(2+)</name>
        <dbReference type="ChEBI" id="CHEBI:29105"/>
        <label>1</label>
    </ligand>
</feature>
<evidence type="ECO:0000256" key="10">
    <source>
        <dbReference type="PIRSR" id="PIRSR036696-2"/>
    </source>
</evidence>
<comment type="cofactor">
    <cofactor evidence="10">
        <name>Zn(2+)</name>
        <dbReference type="ChEBI" id="CHEBI:29105"/>
    </cofactor>
    <text evidence="10">Binds 2 Zn(2+) ions per subunit.</text>
</comment>
<dbReference type="NCBIfam" id="TIGR01880">
    <property type="entry name" value="Ac-peptdase-euk"/>
    <property type="match status" value="1"/>
</dbReference>
<dbReference type="Pfam" id="PF07687">
    <property type="entry name" value="M20_dimer"/>
    <property type="match status" value="1"/>
</dbReference>
<evidence type="ECO:0000259" key="11">
    <source>
        <dbReference type="Pfam" id="PF07687"/>
    </source>
</evidence>
<evidence type="ECO:0000256" key="7">
    <source>
        <dbReference type="ARBA" id="ARBA00022833"/>
    </source>
</evidence>
<dbReference type="InterPro" id="IPR002933">
    <property type="entry name" value="Peptidase_M20"/>
</dbReference>
<dbReference type="InterPro" id="IPR036264">
    <property type="entry name" value="Bact_exopeptidase_dim_dom"/>
</dbReference>
<keyword evidence="13" id="KW-1185">Reference proteome</keyword>
<feature type="binding site" evidence="10">
    <location>
        <position position="413"/>
    </location>
    <ligand>
        <name>Zn(2+)</name>
        <dbReference type="ChEBI" id="CHEBI:29105"/>
        <label>2</label>
    </ligand>
</feature>
<feature type="binding site" evidence="10">
    <location>
        <position position="200"/>
    </location>
    <ligand>
        <name>Zn(2+)</name>
        <dbReference type="ChEBI" id="CHEBI:29105"/>
        <label>1</label>
    </ligand>
</feature>
<dbReference type="PROSITE" id="PS00758">
    <property type="entry name" value="ARGE_DAPE_CPG2_1"/>
    <property type="match status" value="1"/>
</dbReference>
<evidence type="ECO:0000256" key="2">
    <source>
        <dbReference type="ARBA" id="ARBA00006247"/>
    </source>
</evidence>
<evidence type="ECO:0000313" key="12">
    <source>
        <dbReference type="EMBL" id="OON13673.1"/>
    </source>
</evidence>
<keyword evidence="6 12" id="KW-0378">Hydrolase</keyword>
<comment type="similarity">
    <text evidence="2">Belongs to the peptidase M20A family.</text>
</comment>
<feature type="binding site" evidence="10">
    <location>
        <position position="126"/>
    </location>
    <ligand>
        <name>Zn(2+)</name>
        <dbReference type="ChEBI" id="CHEBI:29105"/>
        <label>1</label>
    </ligand>
</feature>
<feature type="active site" description="Proton acceptor" evidence="9">
    <location>
        <position position="161"/>
    </location>
</feature>
<gene>
    <name evidence="12" type="ORF">X801_10546</name>
</gene>
<dbReference type="SUPFAM" id="SSF53187">
    <property type="entry name" value="Zn-dependent exopeptidases"/>
    <property type="match status" value="1"/>
</dbReference>
<protein>
    <recommendedName>
        <fullName evidence="3">N-acyl-aliphatic-L-amino acid amidohydrolase</fullName>
        <ecNumber evidence="3">3.5.1.14</ecNumber>
    </recommendedName>
    <alternativeName>
        <fullName evidence="8">N-acyl-L-amino-acid amidohydrolase</fullName>
    </alternativeName>
</protein>
<feature type="binding site" evidence="10">
    <location>
        <position position="126"/>
    </location>
    <ligand>
        <name>Zn(2+)</name>
        <dbReference type="ChEBI" id="CHEBI:29105"/>
        <label>2</label>
    </ligand>
</feature>
<feature type="binding site" evidence="10">
    <location>
        <position position="162"/>
    </location>
    <ligand>
        <name>Zn(2+)</name>
        <dbReference type="ChEBI" id="CHEBI:29105"/>
        <label>2</label>
    </ligand>
</feature>
<dbReference type="InterPro" id="IPR011650">
    <property type="entry name" value="Peptidase_M20_dimer"/>
</dbReference>
<dbReference type="AlphaFoldDB" id="A0A1S8WHA8"/>
<feature type="non-terminal residue" evidence="12">
    <location>
        <position position="441"/>
    </location>
</feature>
<dbReference type="SUPFAM" id="SSF55031">
    <property type="entry name" value="Bacterial exopeptidase dimerisation domain"/>
    <property type="match status" value="1"/>
</dbReference>
<name>A0A1S8WHA8_OPIVI</name>
<evidence type="ECO:0000256" key="6">
    <source>
        <dbReference type="ARBA" id="ARBA00022801"/>
    </source>
</evidence>
<dbReference type="InterPro" id="IPR001261">
    <property type="entry name" value="ArgE/DapE_CS"/>
</dbReference>
<dbReference type="Proteomes" id="UP000243686">
    <property type="component" value="Unassembled WGS sequence"/>
</dbReference>
<dbReference type="Gene3D" id="3.40.630.10">
    <property type="entry name" value="Zn peptidases"/>
    <property type="match status" value="1"/>
</dbReference>
<evidence type="ECO:0000256" key="3">
    <source>
        <dbReference type="ARBA" id="ARBA00011913"/>
    </source>
</evidence>
<dbReference type="PROSITE" id="PS00759">
    <property type="entry name" value="ARGE_DAPE_CPG2_2"/>
    <property type="match status" value="1"/>
</dbReference>
<dbReference type="Gene3D" id="3.30.70.360">
    <property type="match status" value="1"/>
</dbReference>
<dbReference type="Pfam" id="PF01546">
    <property type="entry name" value="Peptidase_M20"/>
    <property type="match status" value="1"/>
</dbReference>
<evidence type="ECO:0000256" key="8">
    <source>
        <dbReference type="ARBA" id="ARBA00029656"/>
    </source>
</evidence>
<keyword evidence="7 10" id="KW-0862">Zinc</keyword>
<dbReference type="FunFam" id="3.30.70.360:FF:000005">
    <property type="entry name" value="Putative Aminoacylase-1"/>
    <property type="match status" value="1"/>
</dbReference>
<dbReference type="GO" id="GO:0004046">
    <property type="term" value="F:aminoacylase activity"/>
    <property type="evidence" value="ECO:0007669"/>
    <property type="project" value="UniProtKB-EC"/>
</dbReference>
<reference evidence="12 13" key="1">
    <citation type="submission" date="2015-03" db="EMBL/GenBank/DDBJ databases">
        <title>Draft genome of the nematode, Opisthorchis viverrini.</title>
        <authorList>
            <person name="Mitreva M."/>
        </authorList>
    </citation>
    <scope>NUCLEOTIDE SEQUENCE [LARGE SCALE GENOMIC DNA]</scope>
    <source>
        <strain evidence="12">Khon Kaen</strain>
    </source>
</reference>